<evidence type="ECO:0000313" key="2">
    <source>
        <dbReference type="Proteomes" id="UP001597227"/>
    </source>
</evidence>
<dbReference type="Pfam" id="PF14177">
    <property type="entry name" value="YkyB"/>
    <property type="match status" value="1"/>
</dbReference>
<keyword evidence="2" id="KW-1185">Reference proteome</keyword>
<organism evidence="1 2">
    <name type="scientific">Fredinandcohnia salidurans</name>
    <dbReference type="NCBI Taxonomy" id="2595041"/>
    <lineage>
        <taxon>Bacteria</taxon>
        <taxon>Bacillati</taxon>
        <taxon>Bacillota</taxon>
        <taxon>Bacilli</taxon>
        <taxon>Bacillales</taxon>
        <taxon>Bacillaceae</taxon>
        <taxon>Fredinandcohnia</taxon>
    </lineage>
</organism>
<reference evidence="2" key="1">
    <citation type="journal article" date="2019" name="Int. J. Syst. Evol. Microbiol.">
        <title>The Global Catalogue of Microorganisms (GCM) 10K type strain sequencing project: providing services to taxonomists for standard genome sequencing and annotation.</title>
        <authorList>
            <consortium name="The Broad Institute Genomics Platform"/>
            <consortium name="The Broad Institute Genome Sequencing Center for Infectious Disease"/>
            <person name="Wu L."/>
            <person name="Ma J."/>
        </authorList>
    </citation>
    <scope>NUCLEOTIDE SEQUENCE [LARGE SCALE GENOMIC DNA]</scope>
    <source>
        <strain evidence="2">CCUG 15531</strain>
    </source>
</reference>
<accession>A0ABW4MVG3</accession>
<dbReference type="Proteomes" id="UP001597227">
    <property type="component" value="Unassembled WGS sequence"/>
</dbReference>
<protein>
    <submittedName>
        <fullName evidence="1">YkyB family protein</fullName>
    </submittedName>
</protein>
<dbReference type="RefSeq" id="WP_388042033.1">
    <property type="nucleotide sequence ID" value="NZ_JBHUEK010000034.1"/>
</dbReference>
<gene>
    <name evidence="1" type="ORF">ACFSFW_23495</name>
</gene>
<evidence type="ECO:0000313" key="1">
    <source>
        <dbReference type="EMBL" id="MFD1781616.1"/>
    </source>
</evidence>
<comment type="caution">
    <text evidence="1">The sequence shown here is derived from an EMBL/GenBank/DDBJ whole genome shotgun (WGS) entry which is preliminary data.</text>
</comment>
<sequence>MKIKPVEVAQAIHIINRYAKLSIETQLLYKMKNDALDLLILTGDAKKVGLDIYKDPRNGRKRTFVSVKIENFYFHMSPTKADFFNLQHIKNEEKTRNPLVNMDLSEAKHTIMTYSQKRNKIFEFK</sequence>
<name>A0ABW4MVG3_9BACI</name>
<dbReference type="EMBL" id="JBHUEK010000034">
    <property type="protein sequence ID" value="MFD1781616.1"/>
    <property type="molecule type" value="Genomic_DNA"/>
</dbReference>
<proteinExistence type="predicted"/>
<dbReference type="InterPro" id="IPR025552">
    <property type="entry name" value="YkyB"/>
</dbReference>